<sequence>MAPNDFPNERSIHPRPDSSRALVLRRDLQETREIENIGTPVDDAQKIGQTPDHPSSPPGLSLTSPTAVEIARSPEQMITTAQGAYLQHHNQYRLSLVISRGLSLKDLTYDNWGFLQLPQQGKDSKAKNRLFPFRVVSNDKSLNWATQKDDGGKIFFSCWDELAMEVPSPYQQSPGLWKHFAIRTIQEAFKRLVITSYPIDVAIALLEKDDPGPTDSARWKGKLGQGKVTLAMSGRCEEFDFYDIRTDQSLLSWVQREKERRGRMEGPALKRCRKT</sequence>
<organism evidence="2 3">
    <name type="scientific">Podospora appendiculata</name>
    <dbReference type="NCBI Taxonomy" id="314037"/>
    <lineage>
        <taxon>Eukaryota</taxon>
        <taxon>Fungi</taxon>
        <taxon>Dikarya</taxon>
        <taxon>Ascomycota</taxon>
        <taxon>Pezizomycotina</taxon>
        <taxon>Sordariomycetes</taxon>
        <taxon>Sordariomycetidae</taxon>
        <taxon>Sordariales</taxon>
        <taxon>Podosporaceae</taxon>
        <taxon>Podospora</taxon>
    </lineage>
</organism>
<reference evidence="2" key="2">
    <citation type="submission" date="2023-06" db="EMBL/GenBank/DDBJ databases">
        <authorList>
            <consortium name="Lawrence Berkeley National Laboratory"/>
            <person name="Haridas S."/>
            <person name="Hensen N."/>
            <person name="Bonometti L."/>
            <person name="Westerberg I."/>
            <person name="Brannstrom I.O."/>
            <person name="Guillou S."/>
            <person name="Cros-Aarteil S."/>
            <person name="Calhoun S."/>
            <person name="Kuo A."/>
            <person name="Mondo S."/>
            <person name="Pangilinan J."/>
            <person name="Riley R."/>
            <person name="Labutti K."/>
            <person name="Andreopoulos B."/>
            <person name="Lipzen A."/>
            <person name="Chen C."/>
            <person name="Yanf M."/>
            <person name="Daum C."/>
            <person name="Ng V."/>
            <person name="Clum A."/>
            <person name="Steindorff A."/>
            <person name="Ohm R."/>
            <person name="Martin F."/>
            <person name="Silar P."/>
            <person name="Natvig D."/>
            <person name="Lalanne C."/>
            <person name="Gautier V."/>
            <person name="Ament-Velasquez S.L."/>
            <person name="Kruys A."/>
            <person name="Hutchinson M.I."/>
            <person name="Powell A.J."/>
            <person name="Barry K."/>
            <person name="Miller A.N."/>
            <person name="Grigoriev I.V."/>
            <person name="Debuchy R."/>
            <person name="Gladieux P."/>
            <person name="Thoren M.H."/>
            <person name="Johannesson H."/>
        </authorList>
    </citation>
    <scope>NUCLEOTIDE SEQUENCE</scope>
    <source>
        <strain evidence="2">CBS 314.62</strain>
    </source>
</reference>
<comment type="caution">
    <text evidence="2">The sequence shown here is derived from an EMBL/GenBank/DDBJ whole genome shotgun (WGS) entry which is preliminary data.</text>
</comment>
<evidence type="ECO:0000313" key="2">
    <source>
        <dbReference type="EMBL" id="KAK3694351.1"/>
    </source>
</evidence>
<name>A0AAE0XJE5_9PEZI</name>
<feature type="region of interest" description="Disordered" evidence="1">
    <location>
        <begin position="1"/>
        <end position="64"/>
    </location>
</feature>
<accession>A0AAE0XJE5</accession>
<protein>
    <submittedName>
        <fullName evidence="2">Uncharacterized protein</fullName>
    </submittedName>
</protein>
<gene>
    <name evidence="2" type="ORF">B0T22DRAFT_533416</name>
</gene>
<evidence type="ECO:0000313" key="3">
    <source>
        <dbReference type="Proteomes" id="UP001270362"/>
    </source>
</evidence>
<keyword evidence="3" id="KW-1185">Reference proteome</keyword>
<feature type="compositionally biased region" description="Basic and acidic residues" evidence="1">
    <location>
        <begin position="7"/>
        <end position="35"/>
    </location>
</feature>
<dbReference type="EMBL" id="JAULSO010000001">
    <property type="protein sequence ID" value="KAK3694351.1"/>
    <property type="molecule type" value="Genomic_DNA"/>
</dbReference>
<evidence type="ECO:0000256" key="1">
    <source>
        <dbReference type="SAM" id="MobiDB-lite"/>
    </source>
</evidence>
<proteinExistence type="predicted"/>
<dbReference type="AlphaFoldDB" id="A0AAE0XJE5"/>
<reference evidence="2" key="1">
    <citation type="journal article" date="2023" name="Mol. Phylogenet. Evol.">
        <title>Genome-scale phylogeny and comparative genomics of the fungal order Sordariales.</title>
        <authorList>
            <person name="Hensen N."/>
            <person name="Bonometti L."/>
            <person name="Westerberg I."/>
            <person name="Brannstrom I.O."/>
            <person name="Guillou S."/>
            <person name="Cros-Aarteil S."/>
            <person name="Calhoun S."/>
            <person name="Haridas S."/>
            <person name="Kuo A."/>
            <person name="Mondo S."/>
            <person name="Pangilinan J."/>
            <person name="Riley R."/>
            <person name="LaButti K."/>
            <person name="Andreopoulos B."/>
            <person name="Lipzen A."/>
            <person name="Chen C."/>
            <person name="Yan M."/>
            <person name="Daum C."/>
            <person name="Ng V."/>
            <person name="Clum A."/>
            <person name="Steindorff A."/>
            <person name="Ohm R.A."/>
            <person name="Martin F."/>
            <person name="Silar P."/>
            <person name="Natvig D.O."/>
            <person name="Lalanne C."/>
            <person name="Gautier V."/>
            <person name="Ament-Velasquez S.L."/>
            <person name="Kruys A."/>
            <person name="Hutchinson M.I."/>
            <person name="Powell A.J."/>
            <person name="Barry K."/>
            <person name="Miller A.N."/>
            <person name="Grigoriev I.V."/>
            <person name="Debuchy R."/>
            <person name="Gladieux P."/>
            <person name="Hiltunen Thoren M."/>
            <person name="Johannesson H."/>
        </authorList>
    </citation>
    <scope>NUCLEOTIDE SEQUENCE</scope>
    <source>
        <strain evidence="2">CBS 314.62</strain>
    </source>
</reference>
<dbReference type="Proteomes" id="UP001270362">
    <property type="component" value="Unassembled WGS sequence"/>
</dbReference>